<dbReference type="OrthoDB" id="9763676at2"/>
<accession>A0A4P7CT29</accession>
<evidence type="ECO:0000313" key="2">
    <source>
        <dbReference type="Proteomes" id="UP000295727"/>
    </source>
</evidence>
<dbReference type="NCBIfam" id="TIGR03359">
    <property type="entry name" value="VI_chp_6"/>
    <property type="match status" value="1"/>
</dbReference>
<dbReference type="InterPro" id="IPR010272">
    <property type="entry name" value="T6SS_TssF"/>
</dbReference>
<dbReference type="KEGG" id="ppai:E1956_17975"/>
<proteinExistence type="predicted"/>
<keyword evidence="2" id="KW-1185">Reference proteome</keyword>
<dbReference type="Pfam" id="PF05947">
    <property type="entry name" value="T6SS_TssF"/>
    <property type="match status" value="1"/>
</dbReference>
<gene>
    <name evidence="1" type="primary">tssF</name>
    <name evidence="1" type="ORF">E1956_17975</name>
</gene>
<dbReference type="EMBL" id="CP038149">
    <property type="protein sequence ID" value="QBQ99110.1"/>
    <property type="molecule type" value="Genomic_DNA"/>
</dbReference>
<reference evidence="1 2" key="1">
    <citation type="submission" date="2019-03" db="EMBL/GenBank/DDBJ databases">
        <title>Paraburkholderia sp. 7MH5, isolated from subtropical forest soil.</title>
        <authorList>
            <person name="Gao Z.-H."/>
            <person name="Qiu L.-H."/>
        </authorList>
    </citation>
    <scope>NUCLEOTIDE SEQUENCE [LARGE SCALE GENOMIC DNA]</scope>
    <source>
        <strain evidence="1 2">7MH5</strain>
    </source>
</reference>
<protein>
    <submittedName>
        <fullName evidence="1">Type VI secretion system baseplate subunit TssF</fullName>
    </submittedName>
</protein>
<dbReference type="PANTHER" id="PTHR35370">
    <property type="entry name" value="CYTOPLASMIC PROTEIN-RELATED-RELATED"/>
    <property type="match status" value="1"/>
</dbReference>
<organism evidence="1 2">
    <name type="scientific">Paraburkholderia pallida</name>
    <dbReference type="NCBI Taxonomy" id="2547399"/>
    <lineage>
        <taxon>Bacteria</taxon>
        <taxon>Pseudomonadati</taxon>
        <taxon>Pseudomonadota</taxon>
        <taxon>Betaproteobacteria</taxon>
        <taxon>Burkholderiales</taxon>
        <taxon>Burkholderiaceae</taxon>
        <taxon>Paraburkholderia</taxon>
    </lineage>
</organism>
<dbReference type="PIRSF" id="PIRSF028304">
    <property type="entry name" value="UCP028304"/>
    <property type="match status" value="1"/>
</dbReference>
<dbReference type="PANTHER" id="PTHR35370:SF1">
    <property type="entry name" value="TYPE VI SECRETION SYSTEM COMPONENT TSSF1"/>
    <property type="match status" value="1"/>
</dbReference>
<name>A0A4P7CT29_9BURK</name>
<sequence length="636" mass="68791">MCVRQSVHHGRDRNKAGVGVRDLKTSFERELLLLRRGLSEFGSRHPRAAGRLSMTGEHSEDMHVERMIQAAALLNARVRDRLEDDIPEFTAALLEVLYPEFLRPLPACAIACFGSSAAVDRLTKPAVIKRGTDLTTRRGSYGFRTVYDVTLSPLRVDEAVYRLPSAVPSSVQLPQGASGVFSISFSARSEAIGFADAAPGTARLFVDASGMATASIIDALIHRATTAFIEVDSTGRWSALDSVPVSGVGFDDDDALIARPDGGRSEYRLLLEYFAYPQKFHFLDFHLGQIPGRRGVKRRLTIHVPVCGLHHDSAAAASLRELEARNFRLGCTPVVNLFTCAAEPIALKDVTLPAYPLVPQTVNPAAASVWAVQSVRLTRDGDSRAASREIKPYHSLEHHASFGSATTGRPVLYWLAARDDAFDSQPGSPARVLSFVDSRGEGAEPPRDEQIDAMLVCSNGDLPASMQWGAPEGDFVYPDRSVVDKITFVCKPTGSTARVGARNRYWNVLRNLSTGPFSLDPSGLPALKSLLEDHVPADAQSGGQQVSAIVGLARETAMEWVVELPQSGMVRGLRVRLTIDEGALSGSSLAVFARVLESLFLRFAPAHGFVQLVIVSANHGSELARGRLLSGAVPLI</sequence>
<dbReference type="AlphaFoldDB" id="A0A4P7CT29"/>
<dbReference type="Proteomes" id="UP000295727">
    <property type="component" value="Chromosome 2"/>
</dbReference>
<evidence type="ECO:0000313" key="1">
    <source>
        <dbReference type="EMBL" id="QBQ99110.1"/>
    </source>
</evidence>